<keyword evidence="2" id="KW-1185">Reference proteome</keyword>
<dbReference type="PROSITE" id="PS51257">
    <property type="entry name" value="PROKAR_LIPOPROTEIN"/>
    <property type="match status" value="1"/>
</dbReference>
<gene>
    <name evidence="1" type="ORF">J1C55_02655</name>
</gene>
<protein>
    <recommendedName>
        <fullName evidence="3">Lipoprotein</fullName>
    </recommendedName>
</protein>
<reference evidence="1" key="2">
    <citation type="submission" date="2021-10" db="EMBL/GenBank/DDBJ databases">
        <title>Genome of Winogradskyella sp. E313.</title>
        <authorList>
            <person name="Zhou Y."/>
        </authorList>
    </citation>
    <scope>NUCLEOTIDE SEQUENCE</scope>
    <source>
        <strain evidence="1">E313</strain>
    </source>
</reference>
<proteinExistence type="predicted"/>
<name>A0ABS8EJV0_9FLAO</name>
<sequence>MKRLLFIIVSMFVFSCTSLQKEYDTHLKNGLETYPNARDVDLNFIHGLSMKKVAFIKKNKDEKMLIIRLNDDALALDVEKYSLAVKTFLDKNKYKELLKDKEYISTPIKPSLITVNSFKYIEVPYSLDVKRIEKIEFFLFDRDKFRKVLSKPITISNMGI</sequence>
<dbReference type="EMBL" id="JAFMPT010000002">
    <property type="protein sequence ID" value="MCC1483479.1"/>
    <property type="molecule type" value="Genomic_DNA"/>
</dbReference>
<evidence type="ECO:0008006" key="3">
    <source>
        <dbReference type="Google" id="ProtNLM"/>
    </source>
</evidence>
<reference evidence="1" key="1">
    <citation type="submission" date="2021-03" db="EMBL/GenBank/DDBJ databases">
        <authorList>
            <person name="Ping X."/>
        </authorList>
    </citation>
    <scope>NUCLEOTIDE SEQUENCE</scope>
    <source>
        <strain evidence="1">E313</strain>
    </source>
</reference>
<comment type="caution">
    <text evidence="1">The sequence shown here is derived from an EMBL/GenBank/DDBJ whole genome shotgun (WGS) entry which is preliminary data.</text>
</comment>
<evidence type="ECO:0000313" key="1">
    <source>
        <dbReference type="EMBL" id="MCC1483479.1"/>
    </source>
</evidence>
<dbReference type="RefSeq" id="WP_227475926.1">
    <property type="nucleotide sequence ID" value="NZ_JAFMPT010000002.1"/>
</dbReference>
<evidence type="ECO:0000313" key="2">
    <source>
        <dbReference type="Proteomes" id="UP000778797"/>
    </source>
</evidence>
<accession>A0ABS8EJV0</accession>
<organism evidence="1 2">
    <name type="scientific">Winogradskyella immobilis</name>
    <dbReference type="NCBI Taxonomy" id="2816852"/>
    <lineage>
        <taxon>Bacteria</taxon>
        <taxon>Pseudomonadati</taxon>
        <taxon>Bacteroidota</taxon>
        <taxon>Flavobacteriia</taxon>
        <taxon>Flavobacteriales</taxon>
        <taxon>Flavobacteriaceae</taxon>
        <taxon>Winogradskyella</taxon>
    </lineage>
</organism>
<dbReference type="Proteomes" id="UP000778797">
    <property type="component" value="Unassembled WGS sequence"/>
</dbReference>